<feature type="compositionally biased region" description="Polar residues" evidence="1">
    <location>
        <begin position="296"/>
        <end position="307"/>
    </location>
</feature>
<feature type="compositionally biased region" description="Low complexity" evidence="1">
    <location>
        <begin position="308"/>
        <end position="319"/>
    </location>
</feature>
<evidence type="ECO:0000313" key="4">
    <source>
        <dbReference type="Proteomes" id="UP001526201"/>
    </source>
</evidence>
<proteinExistence type="predicted"/>
<comment type="caution">
    <text evidence="3">The sequence shown here is derived from an EMBL/GenBank/DDBJ whole genome shotgun (WGS) entry which is preliminary data.</text>
</comment>
<dbReference type="CDD" id="cd00085">
    <property type="entry name" value="HNHc"/>
    <property type="match status" value="1"/>
</dbReference>
<accession>A0ABT3C9L0</accession>
<sequence length="564" mass="59916">MFDRSSLLEPAELSAVSDDALIDAIAAAARASAAADARRLAAIAELALRRCGDEDDERHLWVCDPVASAAAEVAAALNIGQGRAVGQLKLAALLRDQLPKINALFLAGSIDYKMVNTLRWRTLLVSDDSVLAGLDAGLADSVVSWGPLSEQKLVQKIDALVEAVDPDAVWRLQVAARGRDISFGDRDDKTGTTSIWGRLLASDAAIVKQRLDAMARGVCKDDPRTLGQRLADALGALGAGSDHVACQCGSPTCPAGADDKRGSSVVIHIVADQNAVTAQPDPALHGQGPLAAPAHESQQLEPETQQTEADPAPCAEPEARPLPASAAVRRGVGVILGGAIVPAPLLAELIRNGATVRDVSTPGPDLEPHYTPSAKLAEYIRMRDMTCRHPGCDRPADLTDIDHTQPWPHGATHPGDLKCYCRIHHLIKTHWFGDGGWSDRQLPDGTVEVTTPAGKTYTTKPGASLLFPGWNITTTEAPPTGKPPSPPDRTGLAVPKRKRTRAQDHAYRIRAERERNAALITQAQARAEKAKALLAQRRAASTRNAPHRSEAAAPTPQEGDPPPF</sequence>
<reference evidence="3 4" key="1">
    <citation type="journal article" date="2022" name="BMC Genomics">
        <title>Comparative genome analysis of mycobacteria focusing on tRNA and non-coding RNA.</title>
        <authorList>
            <person name="Behra P.R.K."/>
            <person name="Pettersson B.M.F."/>
            <person name="Ramesh M."/>
            <person name="Das S."/>
            <person name="Dasgupta S."/>
            <person name="Kirsebom L.A."/>
        </authorList>
    </citation>
    <scope>NUCLEOTIDE SEQUENCE [LARGE SCALE GENOMIC DNA]</scope>
    <source>
        <strain evidence="3 4">DSM 44078</strain>
    </source>
</reference>
<feature type="domain" description="DUF222" evidence="2">
    <location>
        <begin position="28"/>
        <end position="290"/>
    </location>
</feature>
<evidence type="ECO:0000313" key="3">
    <source>
        <dbReference type="EMBL" id="MCV7226116.1"/>
    </source>
</evidence>
<organism evidence="3 4">
    <name type="scientific">Mycolicibacterium komossense</name>
    <dbReference type="NCBI Taxonomy" id="1779"/>
    <lineage>
        <taxon>Bacteria</taxon>
        <taxon>Bacillati</taxon>
        <taxon>Actinomycetota</taxon>
        <taxon>Actinomycetes</taxon>
        <taxon>Mycobacteriales</taxon>
        <taxon>Mycobacteriaceae</taxon>
        <taxon>Mycolicibacterium</taxon>
    </lineage>
</organism>
<feature type="region of interest" description="Disordered" evidence="1">
    <location>
        <begin position="530"/>
        <end position="564"/>
    </location>
</feature>
<dbReference type="InterPro" id="IPR003615">
    <property type="entry name" value="HNH_nuc"/>
</dbReference>
<evidence type="ECO:0000259" key="2">
    <source>
        <dbReference type="Pfam" id="PF02720"/>
    </source>
</evidence>
<feature type="region of interest" description="Disordered" evidence="1">
    <location>
        <begin position="474"/>
        <end position="502"/>
    </location>
</feature>
<name>A0ABT3C9L0_9MYCO</name>
<dbReference type="RefSeq" id="WP_264066952.1">
    <property type="nucleotide sequence ID" value="NZ_JACKTY010000020.1"/>
</dbReference>
<dbReference type="InterPro" id="IPR003870">
    <property type="entry name" value="DUF222"/>
</dbReference>
<feature type="region of interest" description="Disordered" evidence="1">
    <location>
        <begin position="279"/>
        <end position="319"/>
    </location>
</feature>
<protein>
    <submittedName>
        <fullName evidence="3">DUF222 domain-containing protein</fullName>
    </submittedName>
</protein>
<dbReference type="Pfam" id="PF02720">
    <property type="entry name" value="DUF222"/>
    <property type="match status" value="1"/>
</dbReference>
<evidence type="ECO:0000256" key="1">
    <source>
        <dbReference type="SAM" id="MobiDB-lite"/>
    </source>
</evidence>
<dbReference type="EMBL" id="JACKTY010000020">
    <property type="protein sequence ID" value="MCV7226116.1"/>
    <property type="molecule type" value="Genomic_DNA"/>
</dbReference>
<keyword evidence="4" id="KW-1185">Reference proteome</keyword>
<gene>
    <name evidence="3" type="ORF">H7J73_08745</name>
</gene>
<dbReference type="Proteomes" id="UP001526201">
    <property type="component" value="Unassembled WGS sequence"/>
</dbReference>